<feature type="transmembrane region" description="Helical" evidence="1">
    <location>
        <begin position="166"/>
        <end position="185"/>
    </location>
</feature>
<feature type="transmembrane region" description="Helical" evidence="1">
    <location>
        <begin position="102"/>
        <end position="134"/>
    </location>
</feature>
<keyword evidence="1" id="KW-1133">Transmembrane helix</keyword>
<feature type="transmembrane region" description="Helical" evidence="1">
    <location>
        <begin position="332"/>
        <end position="349"/>
    </location>
</feature>
<keyword evidence="1" id="KW-0472">Membrane</keyword>
<dbReference type="EMBL" id="CP035282">
    <property type="protein sequence ID" value="QAT61080.1"/>
    <property type="molecule type" value="Genomic_DNA"/>
</dbReference>
<evidence type="ECO:0000313" key="2">
    <source>
        <dbReference type="EMBL" id="QAT61080.1"/>
    </source>
</evidence>
<feature type="transmembrane region" description="Helical" evidence="1">
    <location>
        <begin position="63"/>
        <end position="81"/>
    </location>
</feature>
<feature type="transmembrane region" description="Helical" evidence="1">
    <location>
        <begin position="377"/>
        <end position="395"/>
    </location>
</feature>
<feature type="transmembrane region" description="Helical" evidence="1">
    <location>
        <begin position="280"/>
        <end position="302"/>
    </location>
</feature>
<protein>
    <submittedName>
        <fullName evidence="2">Uncharacterized protein</fullName>
    </submittedName>
</protein>
<feature type="transmembrane region" description="Helical" evidence="1">
    <location>
        <begin position="213"/>
        <end position="233"/>
    </location>
</feature>
<gene>
    <name evidence="2" type="ORF">EQM13_05520</name>
</gene>
<dbReference type="RefSeq" id="WP_114217841.1">
    <property type="nucleotide sequence ID" value="NZ_CP035282.1"/>
</dbReference>
<dbReference type="NCBIfam" id="NF037982">
    <property type="entry name" value="Nramp_1"/>
    <property type="match status" value="1"/>
</dbReference>
<feature type="transmembrane region" description="Helical" evidence="1">
    <location>
        <begin position="140"/>
        <end position="159"/>
    </location>
</feature>
<organism evidence="2 3">
    <name type="scientific">Acidilutibacter cellobiosedens</name>
    <dbReference type="NCBI Taxonomy" id="2507161"/>
    <lineage>
        <taxon>Bacteria</taxon>
        <taxon>Bacillati</taxon>
        <taxon>Bacillota</taxon>
        <taxon>Tissierellia</taxon>
        <taxon>Tissierellales</taxon>
        <taxon>Acidilutibacteraceae</taxon>
        <taxon>Acidilutibacter</taxon>
    </lineage>
</organism>
<accession>A0A410QAS8</accession>
<feature type="transmembrane region" description="Helical" evidence="1">
    <location>
        <begin position="444"/>
        <end position="463"/>
    </location>
</feature>
<dbReference type="Proteomes" id="UP000287969">
    <property type="component" value="Chromosome"/>
</dbReference>
<dbReference type="KEGG" id="spoa:EQM13_05520"/>
<evidence type="ECO:0000256" key="1">
    <source>
        <dbReference type="SAM" id="Phobius"/>
    </source>
</evidence>
<reference evidence="3" key="1">
    <citation type="submission" date="2019-01" db="EMBL/GenBank/DDBJ databases">
        <title>Draft genomes of a novel of Sporanaerobacter strains.</title>
        <authorList>
            <person name="Ma S."/>
        </authorList>
    </citation>
    <scope>NUCLEOTIDE SEQUENCE [LARGE SCALE GENOMIC DNA]</scope>
    <source>
        <strain evidence="3">NJN-17</strain>
    </source>
</reference>
<dbReference type="AlphaFoldDB" id="A0A410QAS8"/>
<dbReference type="OrthoDB" id="3496044at2"/>
<keyword evidence="1" id="KW-0812">Transmembrane</keyword>
<feature type="transmembrane region" description="Helical" evidence="1">
    <location>
        <begin position="415"/>
        <end position="432"/>
    </location>
</feature>
<name>A0A410QAS8_9FIRM</name>
<sequence length="466" mass="52178">MEGIKRKRLTSEGLEVGELPDIESDTKTLLKKIGPGLVWSAAAIGTGELILITRNSAMYGLRFAWMIVFLIFIKFFINYEVGRYTVLTGQPIMGGIAKASKILVFWFAFLPIAWQVITISTYCVNCATLLQWIFGGRGSLAFMATIIALLTGLILYFGRYDTLEKFCTIGTSFMTLCILISAIVFTPGKGYGELFLNIIMPKLPQNPQAWTDMMSLTGFVGAGCVGTIWYSYWLKEKGYGFGLNNNKKDEKGIDVAVIPGETPEEVRKGKGWMKMLRLDLGIGTILTLVVCLSFFLCGYAILQPRGLVPEGLKVVLVQAQIMVQLIGPIGEWIYVIVAIEVMFATYLAFQDGTSRMWDDASRILVPKLTTKYDKRKTYRFWVTIFTIQCLISLIVTLKDAQPLLLLQAQSILDGAYNLPILSVVVLIVNLKILPKIYKPTKWCVFWNIVGIVFFSIFAIFYTTTLV</sequence>
<feature type="transmembrane region" description="Helical" evidence="1">
    <location>
        <begin position="37"/>
        <end position="57"/>
    </location>
</feature>
<evidence type="ECO:0000313" key="3">
    <source>
        <dbReference type="Proteomes" id="UP000287969"/>
    </source>
</evidence>
<proteinExistence type="predicted"/>
<keyword evidence="3" id="KW-1185">Reference proteome</keyword>